<gene>
    <name evidence="5" type="ORF">AAFP32_01835</name>
</gene>
<dbReference type="PANTHER" id="PTHR30244">
    <property type="entry name" value="TRANSAMINASE"/>
    <property type="match status" value="1"/>
</dbReference>
<organism evidence="5">
    <name type="scientific">Brevibacterium koreense</name>
    <dbReference type="NCBI Taxonomy" id="3140787"/>
    <lineage>
        <taxon>Bacteria</taxon>
        <taxon>Bacillati</taxon>
        <taxon>Actinomycetota</taxon>
        <taxon>Actinomycetes</taxon>
        <taxon>Micrococcales</taxon>
        <taxon>Brevibacteriaceae</taxon>
        <taxon>Brevibacterium</taxon>
    </lineage>
</organism>
<comment type="cofactor">
    <cofactor evidence="1">
        <name>pyridoxal 5'-phosphate</name>
        <dbReference type="ChEBI" id="CHEBI:597326"/>
    </cofactor>
</comment>
<dbReference type="InterPro" id="IPR015421">
    <property type="entry name" value="PyrdxlP-dep_Trfase_major"/>
</dbReference>
<dbReference type="InterPro" id="IPR015424">
    <property type="entry name" value="PyrdxlP-dep_Trfase"/>
</dbReference>
<dbReference type="GO" id="GO:0008483">
    <property type="term" value="F:transaminase activity"/>
    <property type="evidence" value="ECO:0007669"/>
    <property type="project" value="UniProtKB-KW"/>
</dbReference>
<dbReference type="Gene3D" id="3.40.640.10">
    <property type="entry name" value="Type I PLP-dependent aspartate aminotransferase-like (Major domain)"/>
    <property type="match status" value="1"/>
</dbReference>
<protein>
    <submittedName>
        <fullName evidence="5">Aminotransferase class I/II-fold pyridoxal phosphate-dependent enzyme</fullName>
    </submittedName>
</protein>
<dbReference type="PANTHER" id="PTHR30244:SF34">
    <property type="entry name" value="DTDP-4-AMINO-4,6-DIDEOXYGALACTOSE TRANSAMINASE"/>
    <property type="match status" value="1"/>
</dbReference>
<dbReference type="InterPro" id="IPR015422">
    <property type="entry name" value="PyrdxlP-dep_Trfase_small"/>
</dbReference>
<keyword evidence="5" id="KW-0808">Transferase</keyword>
<sequence>MTPTDDQAAVPTLDLDLTSPEPIPEAGIAKALDLMRSGRLFRYGETAPGQLSPAADLEQKFATAIGRRYAIGVNSCGAALFLALRASGVAPGDHVLVNGFTLAPVPGAIAHAGGVPVIVEIDHRCMIDLDDLERQAAATGAKTLLLSHMRGHISNLDEVMTIATRHGINVIEDCAHTLGANWAGRPTGSFGVAGCFSLQTFKHINAGEGGIIVTDDADLAAQAIILSGSYMLYPQHAARPDEEAFEKWRAVTPNFSLRLSALAATVALPQLDELDERIRKMNHAYERLAAELSAIDGVEVIERDPREEFVGSSLQLRLPSLDSGQIAAIIDFCRSHKLDLKWFGQERMEGFTSRPAQWKYITPSGQAPRTEEILRSLCDMRIPPSMTADHCRQIATIIAAAVHNATHQE</sequence>
<feature type="modified residue" description="N6-(pyridoxal phosphate)lysine" evidence="3">
    <location>
        <position position="202"/>
    </location>
</feature>
<dbReference type="PIRSF" id="PIRSF000390">
    <property type="entry name" value="PLP_StrS"/>
    <property type="match status" value="1"/>
</dbReference>
<dbReference type="Gene3D" id="3.90.1150.10">
    <property type="entry name" value="Aspartate Aminotransferase, domain 1"/>
    <property type="match status" value="1"/>
</dbReference>
<comment type="similarity">
    <text evidence="4">Belongs to the DegT/DnrJ/EryC1 family.</text>
</comment>
<feature type="active site" description="Proton acceptor" evidence="2">
    <location>
        <position position="202"/>
    </location>
</feature>
<reference evidence="5" key="1">
    <citation type="submission" date="2024-06" db="EMBL/GenBank/DDBJ databases">
        <title>Brevibacterium koreense sp. nov., isolated from jogae-jeotgal, a Korean fermented seafood.</title>
        <authorList>
            <person name="Whon T.W."/>
            <person name="Nam S."/>
            <person name="Kim Y."/>
        </authorList>
    </citation>
    <scope>NUCLEOTIDE SEQUENCE</scope>
    <source>
        <strain evidence="5">CBA3109</strain>
    </source>
</reference>
<name>A0AAU7ULY7_9MICO</name>
<dbReference type="GO" id="GO:0030170">
    <property type="term" value="F:pyridoxal phosphate binding"/>
    <property type="evidence" value="ECO:0007669"/>
    <property type="project" value="TreeGrafter"/>
</dbReference>
<accession>A0AAU7ULY7</accession>
<evidence type="ECO:0000256" key="2">
    <source>
        <dbReference type="PIRSR" id="PIRSR000390-1"/>
    </source>
</evidence>
<keyword evidence="3 4" id="KW-0663">Pyridoxal phosphate</keyword>
<proteinExistence type="inferred from homology"/>
<evidence type="ECO:0000256" key="4">
    <source>
        <dbReference type="RuleBase" id="RU004508"/>
    </source>
</evidence>
<evidence type="ECO:0000313" key="5">
    <source>
        <dbReference type="EMBL" id="XBV89499.1"/>
    </source>
</evidence>
<evidence type="ECO:0000256" key="3">
    <source>
        <dbReference type="PIRSR" id="PIRSR000390-2"/>
    </source>
</evidence>
<dbReference type="InterPro" id="IPR000653">
    <property type="entry name" value="DegT/StrS_aminotransferase"/>
</dbReference>
<dbReference type="EMBL" id="CP158281">
    <property type="protein sequence ID" value="XBV89499.1"/>
    <property type="molecule type" value="Genomic_DNA"/>
</dbReference>
<dbReference type="KEGG" id="bkr:AAFP32_01835"/>
<keyword evidence="5" id="KW-0032">Aminotransferase</keyword>
<dbReference type="Pfam" id="PF01041">
    <property type="entry name" value="DegT_DnrJ_EryC1"/>
    <property type="match status" value="1"/>
</dbReference>
<dbReference type="SUPFAM" id="SSF53383">
    <property type="entry name" value="PLP-dependent transferases"/>
    <property type="match status" value="1"/>
</dbReference>
<dbReference type="AlphaFoldDB" id="A0AAU7ULY7"/>
<evidence type="ECO:0000256" key="1">
    <source>
        <dbReference type="ARBA" id="ARBA00001933"/>
    </source>
</evidence>
<dbReference type="RefSeq" id="WP_350270386.1">
    <property type="nucleotide sequence ID" value="NZ_CP158281.1"/>
</dbReference>
<dbReference type="GO" id="GO:0000271">
    <property type="term" value="P:polysaccharide biosynthetic process"/>
    <property type="evidence" value="ECO:0007669"/>
    <property type="project" value="TreeGrafter"/>
</dbReference>